<dbReference type="Proteomes" id="UP000054359">
    <property type="component" value="Unassembled WGS sequence"/>
</dbReference>
<reference evidence="2 3" key="1">
    <citation type="submission" date="2013-11" db="EMBL/GenBank/DDBJ databases">
        <title>Genome sequencing of Stegodyphus mimosarum.</title>
        <authorList>
            <person name="Bechsgaard J."/>
        </authorList>
    </citation>
    <scope>NUCLEOTIDE SEQUENCE [LARGE SCALE GENOMIC DNA]</scope>
</reference>
<evidence type="ECO:0000256" key="1">
    <source>
        <dbReference type="SAM" id="MobiDB-lite"/>
    </source>
</evidence>
<evidence type="ECO:0000313" key="3">
    <source>
        <dbReference type="Proteomes" id="UP000054359"/>
    </source>
</evidence>
<gene>
    <name evidence="2" type="ORF">X975_26445</name>
</gene>
<sequence length="83" mass="9206">MLEEIYGELDIHQDYDMDASEEEVPPPARRVSSSEEEIPTLVDPESMTLQVGTQKPESSSGLENQRTSEILDAQEDSGDSHAK</sequence>
<feature type="compositionally biased region" description="Polar residues" evidence="1">
    <location>
        <begin position="47"/>
        <end position="68"/>
    </location>
</feature>
<accession>A0A087USU2</accession>
<dbReference type="AlphaFoldDB" id="A0A087USU2"/>
<proteinExistence type="predicted"/>
<dbReference type="EMBL" id="KK121415">
    <property type="protein sequence ID" value="KFM80431.1"/>
    <property type="molecule type" value="Genomic_DNA"/>
</dbReference>
<evidence type="ECO:0000313" key="2">
    <source>
        <dbReference type="EMBL" id="KFM80431.1"/>
    </source>
</evidence>
<feature type="region of interest" description="Disordered" evidence="1">
    <location>
        <begin position="1"/>
        <end position="83"/>
    </location>
</feature>
<organism evidence="2 3">
    <name type="scientific">Stegodyphus mimosarum</name>
    <name type="common">African social velvet spider</name>
    <dbReference type="NCBI Taxonomy" id="407821"/>
    <lineage>
        <taxon>Eukaryota</taxon>
        <taxon>Metazoa</taxon>
        <taxon>Ecdysozoa</taxon>
        <taxon>Arthropoda</taxon>
        <taxon>Chelicerata</taxon>
        <taxon>Arachnida</taxon>
        <taxon>Araneae</taxon>
        <taxon>Araneomorphae</taxon>
        <taxon>Entelegynae</taxon>
        <taxon>Eresoidea</taxon>
        <taxon>Eresidae</taxon>
        <taxon>Stegodyphus</taxon>
    </lineage>
</organism>
<feature type="non-terminal residue" evidence="2">
    <location>
        <position position="83"/>
    </location>
</feature>
<protein>
    <submittedName>
        <fullName evidence="2">Uncharacterized protein</fullName>
    </submittedName>
</protein>
<name>A0A087USU2_STEMI</name>
<keyword evidence="3" id="KW-1185">Reference proteome</keyword>